<dbReference type="EMBL" id="JAVRBG010000008">
    <property type="protein sequence ID" value="MDT0294861.1"/>
    <property type="molecule type" value="Genomic_DNA"/>
</dbReference>
<keyword evidence="1" id="KW-0472">Membrane</keyword>
<comment type="caution">
    <text evidence="2">The sequence shown here is derived from an EMBL/GenBank/DDBJ whole genome shotgun (WGS) entry which is preliminary data.</text>
</comment>
<accession>A0ABU2KJG7</accession>
<keyword evidence="1" id="KW-0812">Transmembrane</keyword>
<organism evidence="2 3">
    <name type="scientific">Mesonia ostreae</name>
    <dbReference type="NCBI Taxonomy" id="861110"/>
    <lineage>
        <taxon>Bacteria</taxon>
        <taxon>Pseudomonadati</taxon>
        <taxon>Bacteroidota</taxon>
        <taxon>Flavobacteriia</taxon>
        <taxon>Flavobacteriales</taxon>
        <taxon>Flavobacteriaceae</taxon>
        <taxon>Mesonia</taxon>
    </lineage>
</organism>
<feature type="transmembrane region" description="Helical" evidence="1">
    <location>
        <begin position="102"/>
        <end position="122"/>
    </location>
</feature>
<dbReference type="Proteomes" id="UP001182991">
    <property type="component" value="Unassembled WGS sequence"/>
</dbReference>
<dbReference type="Gene3D" id="1.10.10.60">
    <property type="entry name" value="Homeodomain-like"/>
    <property type="match status" value="1"/>
</dbReference>
<feature type="transmembrane region" description="Helical" evidence="1">
    <location>
        <begin position="9"/>
        <end position="30"/>
    </location>
</feature>
<name>A0ABU2KJG7_9FLAO</name>
<sequence>MAENKGLRWLLHILPISLIVCVLGITYPYLSYHILWSKFIIPVIHLVWLLYIILAGIQLKIVFKNFFSKDSTLKDIEVWMLSIYLGIAVIWLGYTVGSYTSYIVGMLSFLFVFYLVILFWILKRKRKNLFFEENIKYADKKIDFEEAKSIAIDLFIVMQEKRIFENPNLKLADVSKELNIQPHNLSQYLNDNLGKSFPMFVNKYRIENLQKLR</sequence>
<feature type="transmembrane region" description="Helical" evidence="1">
    <location>
        <begin position="36"/>
        <end position="57"/>
    </location>
</feature>
<evidence type="ECO:0000256" key="1">
    <source>
        <dbReference type="SAM" id="Phobius"/>
    </source>
</evidence>
<evidence type="ECO:0000313" key="3">
    <source>
        <dbReference type="Proteomes" id="UP001182991"/>
    </source>
</evidence>
<feature type="transmembrane region" description="Helical" evidence="1">
    <location>
        <begin position="78"/>
        <end position="96"/>
    </location>
</feature>
<proteinExistence type="predicted"/>
<keyword evidence="3" id="KW-1185">Reference proteome</keyword>
<keyword evidence="1" id="KW-1133">Transmembrane helix</keyword>
<reference evidence="3" key="1">
    <citation type="submission" date="2023-07" db="EMBL/GenBank/DDBJ databases">
        <title>Isolating and identifying novel microbial strains from the Mariana Trench.</title>
        <authorList>
            <person name="Fu H."/>
        </authorList>
    </citation>
    <scope>NUCLEOTIDE SEQUENCE [LARGE SCALE GENOMIC DNA]</scope>
    <source>
        <strain evidence="3">T-y2</strain>
    </source>
</reference>
<evidence type="ECO:0008006" key="4">
    <source>
        <dbReference type="Google" id="ProtNLM"/>
    </source>
</evidence>
<gene>
    <name evidence="2" type="ORF">RLT85_09465</name>
</gene>
<protein>
    <recommendedName>
        <fullName evidence="4">HTH araC/xylS-type domain-containing protein</fullName>
    </recommendedName>
</protein>
<evidence type="ECO:0000313" key="2">
    <source>
        <dbReference type="EMBL" id="MDT0294861.1"/>
    </source>
</evidence>
<dbReference type="RefSeq" id="WP_311401792.1">
    <property type="nucleotide sequence ID" value="NZ_JAVRBG010000008.1"/>
</dbReference>